<dbReference type="STRING" id="1838280.A6M21_14645"/>
<dbReference type="Gene3D" id="3.40.50.300">
    <property type="entry name" value="P-loop containing nucleotide triphosphate hydrolases"/>
    <property type="match status" value="1"/>
</dbReference>
<dbReference type="EC" id="3.6.-.-" evidence="10"/>
<dbReference type="GO" id="GO:0005829">
    <property type="term" value="C:cytosol"/>
    <property type="evidence" value="ECO:0007669"/>
    <property type="project" value="TreeGrafter"/>
</dbReference>
<dbReference type="InterPro" id="IPR005225">
    <property type="entry name" value="Small_GTP-bd"/>
</dbReference>
<evidence type="ECO:0000259" key="12">
    <source>
        <dbReference type="PROSITE" id="PS51709"/>
    </source>
</evidence>
<evidence type="ECO:0000256" key="4">
    <source>
        <dbReference type="ARBA" id="ARBA00022723"/>
    </source>
</evidence>
<dbReference type="HAMAP" id="MF_00379">
    <property type="entry name" value="GTPase_MnmE"/>
    <property type="match status" value="1"/>
</dbReference>
<dbReference type="PROSITE" id="PS51709">
    <property type="entry name" value="G_TRME"/>
    <property type="match status" value="1"/>
</dbReference>
<evidence type="ECO:0000256" key="3">
    <source>
        <dbReference type="ARBA" id="ARBA00022694"/>
    </source>
</evidence>
<dbReference type="GO" id="GO:0046872">
    <property type="term" value="F:metal ion binding"/>
    <property type="evidence" value="ECO:0007669"/>
    <property type="project" value="UniProtKB-KW"/>
</dbReference>
<feature type="binding site" evidence="10">
    <location>
        <position position="253"/>
    </location>
    <ligand>
        <name>K(+)</name>
        <dbReference type="ChEBI" id="CHEBI:29103"/>
    </ligand>
</feature>
<keyword evidence="4 10" id="KW-0479">Metal-binding</keyword>
<dbReference type="SUPFAM" id="SSF116878">
    <property type="entry name" value="TrmE connector domain"/>
    <property type="match status" value="1"/>
</dbReference>
<feature type="binding site" evidence="10">
    <location>
        <position position="460"/>
    </location>
    <ligand>
        <name>(6S)-5-formyl-5,6,7,8-tetrahydrofolate</name>
        <dbReference type="ChEBI" id="CHEBI:57457"/>
    </ligand>
</feature>
<comment type="function">
    <text evidence="10">Exhibits a very high intrinsic GTPase hydrolysis rate. Involved in the addition of a carboxymethylaminomethyl (cmnm) group at the wobble position (U34) of certain tRNAs, forming tRNA-cmnm(5)s(2)U34.</text>
</comment>
<feature type="binding site" evidence="10">
    <location>
        <position position="256"/>
    </location>
    <ligand>
        <name>K(+)</name>
        <dbReference type="ChEBI" id="CHEBI:29103"/>
    </ligand>
</feature>
<keyword evidence="8 10" id="KW-0630">Potassium</keyword>
<dbReference type="GO" id="GO:0005525">
    <property type="term" value="F:GTP binding"/>
    <property type="evidence" value="ECO:0007669"/>
    <property type="project" value="UniProtKB-UniRule"/>
</dbReference>
<dbReference type="RefSeq" id="WP_066670666.1">
    <property type="nucleotide sequence ID" value="NZ_LYVF01000189.1"/>
</dbReference>
<feature type="binding site" evidence="10">
    <location>
        <position position="251"/>
    </location>
    <ligand>
        <name>K(+)</name>
        <dbReference type="ChEBI" id="CHEBI:29103"/>
    </ligand>
</feature>
<feature type="binding site" evidence="10">
    <location>
        <begin position="276"/>
        <end position="279"/>
    </location>
    <ligand>
        <name>GTP</name>
        <dbReference type="ChEBI" id="CHEBI:37565"/>
    </ligand>
</feature>
<dbReference type="InterPro" id="IPR027368">
    <property type="entry name" value="MnmE_dom2"/>
</dbReference>
<dbReference type="GO" id="GO:0002098">
    <property type="term" value="P:tRNA wobble uridine modification"/>
    <property type="evidence" value="ECO:0007669"/>
    <property type="project" value="TreeGrafter"/>
</dbReference>
<dbReference type="InterPro" id="IPR031168">
    <property type="entry name" value="G_TrmE"/>
</dbReference>
<keyword evidence="6 10" id="KW-0378">Hydrolase</keyword>
<dbReference type="PANTHER" id="PTHR42714:SF2">
    <property type="entry name" value="TRNA MODIFICATION GTPASE GTPBP3, MITOCHONDRIAL"/>
    <property type="match status" value="1"/>
</dbReference>
<comment type="subcellular location">
    <subcellularLocation>
        <location evidence="10">Cytoplasm</location>
    </subcellularLocation>
</comment>
<keyword evidence="14" id="KW-1185">Reference proteome</keyword>
<name>A0A1B7LBM6_9FIRM</name>
<dbReference type="InterPro" id="IPR006073">
    <property type="entry name" value="GTP-bd"/>
</dbReference>
<evidence type="ECO:0000256" key="6">
    <source>
        <dbReference type="ARBA" id="ARBA00022801"/>
    </source>
</evidence>
<dbReference type="Pfam" id="PF10396">
    <property type="entry name" value="TrmE_N"/>
    <property type="match status" value="1"/>
</dbReference>
<dbReference type="CDD" id="cd14858">
    <property type="entry name" value="TrmE_N"/>
    <property type="match status" value="1"/>
</dbReference>
<feature type="binding site" evidence="10">
    <location>
        <position position="232"/>
    </location>
    <ligand>
        <name>K(+)</name>
        <dbReference type="ChEBI" id="CHEBI:29103"/>
    </ligand>
</feature>
<dbReference type="Gene3D" id="1.20.120.430">
    <property type="entry name" value="tRNA modification GTPase MnmE domain 2"/>
    <property type="match status" value="1"/>
</dbReference>
<comment type="cofactor">
    <cofactor evidence="10">
        <name>K(+)</name>
        <dbReference type="ChEBI" id="CHEBI:29103"/>
    </cofactor>
    <text evidence="10">Binds 1 potassium ion per subunit.</text>
</comment>
<dbReference type="PANTHER" id="PTHR42714">
    <property type="entry name" value="TRNA MODIFICATION GTPASE GTPBP3"/>
    <property type="match status" value="1"/>
</dbReference>
<evidence type="ECO:0000256" key="1">
    <source>
        <dbReference type="ARBA" id="ARBA00011043"/>
    </source>
</evidence>
<dbReference type="OrthoDB" id="9805918at2"/>
<accession>A0A1B7LBM6</accession>
<evidence type="ECO:0000256" key="10">
    <source>
        <dbReference type="HAMAP-Rule" id="MF_00379"/>
    </source>
</evidence>
<dbReference type="InterPro" id="IPR027266">
    <property type="entry name" value="TrmE/GcvT-like"/>
</dbReference>
<dbReference type="Gene3D" id="3.30.1360.120">
    <property type="entry name" value="Probable tRNA modification gtpase trme, domain 1"/>
    <property type="match status" value="1"/>
</dbReference>
<dbReference type="CDD" id="cd04164">
    <property type="entry name" value="trmE"/>
    <property type="match status" value="1"/>
</dbReference>
<keyword evidence="3 10" id="KW-0819">tRNA processing</keyword>
<keyword evidence="2 10" id="KW-0963">Cytoplasm</keyword>
<dbReference type="InterPro" id="IPR018948">
    <property type="entry name" value="GTP-bd_TrmE_N"/>
</dbReference>
<dbReference type="InterPro" id="IPR027417">
    <property type="entry name" value="P-loop_NTPase"/>
</dbReference>
<feature type="domain" description="TrmE-type G" evidence="12">
    <location>
        <begin position="222"/>
        <end position="381"/>
    </location>
</feature>
<comment type="caution">
    <text evidence="13">The sequence shown here is derived from an EMBL/GenBank/DDBJ whole genome shotgun (WGS) entry which is preliminary data.</text>
</comment>
<dbReference type="FunFam" id="3.40.50.300:FF:000494">
    <property type="entry name" value="tRNA modification GTPase MnmE"/>
    <property type="match status" value="1"/>
</dbReference>
<dbReference type="SUPFAM" id="SSF52540">
    <property type="entry name" value="P-loop containing nucleoside triphosphate hydrolases"/>
    <property type="match status" value="1"/>
</dbReference>
<dbReference type="GO" id="GO:0042802">
    <property type="term" value="F:identical protein binding"/>
    <property type="evidence" value="ECO:0007669"/>
    <property type="project" value="UniProtKB-ARBA"/>
</dbReference>
<dbReference type="FunFam" id="3.30.1360.120:FF:000003">
    <property type="entry name" value="tRNA modification GTPase MnmE"/>
    <property type="match status" value="1"/>
</dbReference>
<reference evidence="13 14" key="1">
    <citation type="submission" date="2016-04" db="EMBL/GenBank/DDBJ databases">
        <authorList>
            <person name="Evans L.H."/>
            <person name="Alamgir A."/>
            <person name="Owens N."/>
            <person name="Weber N.D."/>
            <person name="Virtaneva K."/>
            <person name="Barbian K."/>
            <person name="Babar A."/>
            <person name="Rosenke K."/>
        </authorList>
    </citation>
    <scope>NUCLEOTIDE SEQUENCE [LARGE SCALE GENOMIC DNA]</scope>
    <source>
        <strain evidence="13 14">LMa1</strain>
    </source>
</reference>
<protein>
    <recommendedName>
        <fullName evidence="10">tRNA modification GTPase MnmE</fullName>
        <ecNumber evidence="10">3.6.-.-</ecNumber>
    </recommendedName>
</protein>
<evidence type="ECO:0000256" key="7">
    <source>
        <dbReference type="ARBA" id="ARBA00022842"/>
    </source>
</evidence>
<feature type="binding site" evidence="10">
    <location>
        <position position="22"/>
    </location>
    <ligand>
        <name>(6S)-5-formyl-5,6,7,8-tetrahydrofolate</name>
        <dbReference type="ChEBI" id="CHEBI:57457"/>
    </ligand>
</feature>
<evidence type="ECO:0000256" key="8">
    <source>
        <dbReference type="ARBA" id="ARBA00022958"/>
    </source>
</evidence>
<feature type="binding site" evidence="10">
    <location>
        <position position="236"/>
    </location>
    <ligand>
        <name>Mg(2+)</name>
        <dbReference type="ChEBI" id="CHEBI:18420"/>
    </ligand>
</feature>
<feature type="binding site" evidence="10">
    <location>
        <begin position="232"/>
        <end position="237"/>
    </location>
    <ligand>
        <name>GTP</name>
        <dbReference type="ChEBI" id="CHEBI:37565"/>
    </ligand>
</feature>
<feature type="binding site" evidence="10">
    <location>
        <position position="126"/>
    </location>
    <ligand>
        <name>(6S)-5-formyl-5,6,7,8-tetrahydrofolate</name>
        <dbReference type="ChEBI" id="CHEBI:57457"/>
    </ligand>
</feature>
<dbReference type="NCBIfam" id="TIGR00450">
    <property type="entry name" value="mnmE_trmE_thdF"/>
    <property type="match status" value="1"/>
</dbReference>
<dbReference type="NCBIfam" id="NF003661">
    <property type="entry name" value="PRK05291.1-3"/>
    <property type="match status" value="1"/>
</dbReference>
<evidence type="ECO:0000313" key="13">
    <source>
        <dbReference type="EMBL" id="OAT79883.1"/>
    </source>
</evidence>
<evidence type="ECO:0000256" key="5">
    <source>
        <dbReference type="ARBA" id="ARBA00022741"/>
    </source>
</evidence>
<feature type="binding site" evidence="10">
    <location>
        <begin position="251"/>
        <end position="257"/>
    </location>
    <ligand>
        <name>GTP</name>
        <dbReference type="ChEBI" id="CHEBI:37565"/>
    </ligand>
</feature>
<comment type="similarity">
    <text evidence="1 10 11">Belongs to the TRAFAC class TrmE-Era-EngA-EngB-Septin-like GTPase superfamily. TrmE GTPase family.</text>
</comment>
<gene>
    <name evidence="10" type="primary">mnmE</name>
    <name evidence="10" type="synonym">trmE</name>
    <name evidence="13" type="ORF">A6M21_14645</name>
</gene>
<dbReference type="NCBIfam" id="TIGR00231">
    <property type="entry name" value="small_GTP"/>
    <property type="match status" value="1"/>
</dbReference>
<feature type="binding site" evidence="10">
    <location>
        <begin position="362"/>
        <end position="364"/>
    </location>
    <ligand>
        <name>GTP</name>
        <dbReference type="ChEBI" id="CHEBI:37565"/>
    </ligand>
</feature>
<comment type="caution">
    <text evidence="10">Lacks conserved residue(s) required for the propagation of feature annotation.</text>
</comment>
<keyword evidence="5 10" id="KW-0547">Nucleotide-binding</keyword>
<dbReference type="EMBL" id="LYVF01000189">
    <property type="protein sequence ID" value="OAT79883.1"/>
    <property type="molecule type" value="Genomic_DNA"/>
</dbReference>
<dbReference type="Pfam" id="PF12631">
    <property type="entry name" value="MnmE_helical"/>
    <property type="match status" value="1"/>
</dbReference>
<dbReference type="InterPro" id="IPR025867">
    <property type="entry name" value="MnmE_helical"/>
</dbReference>
<evidence type="ECO:0000256" key="9">
    <source>
        <dbReference type="ARBA" id="ARBA00023134"/>
    </source>
</evidence>
<sequence>MWDDTIAAIATPLGEGGIGIVRVSGPEAMGIAGRLFQSASGANWRMKGSHRLFRGRVVDPANGRLVDEILLGVMRAPHTYTREDVVEFNCHGGIVAVRRVLELALSAGARLAAPGEFTRRAFLNGRIDLAQAEAVIDLIRARTDTGLEVAAGQLTGRLSRRVRQLQDELLGLVARVEASIDFPEEDAGFNSADDLECGLADLIDAVARLIRQAETGRVYREGISTVIAGRPNVGKSSLLNALLDENRAIVTDIPGTTRDVIEEVLNVRGIPLRLADTAGLRETADKVEKAGVERARELLQQAELVLLVIDAGAGLTDADRELIKLAGHKKGLILINKSDLGGAAVITEQLREMDSKPVLSVSARFGTGLEQLLDAIGNLVLSGAVAPAGDLLVSNVRHQDALKRCLNHLKAARLSLAGHMPVDLAAIDLREAWEALGEITGTAVSEDIIDRIFSDFCIGK</sequence>
<feature type="binding site" evidence="10">
    <location>
        <position position="257"/>
    </location>
    <ligand>
        <name>Mg(2+)</name>
        <dbReference type="ChEBI" id="CHEBI:18420"/>
    </ligand>
</feature>
<evidence type="ECO:0000256" key="2">
    <source>
        <dbReference type="ARBA" id="ARBA00022490"/>
    </source>
</evidence>
<comment type="subunit">
    <text evidence="10">Homodimer. Heterotetramer of two MnmE and two MnmG subunits.</text>
</comment>
<organism evidence="13 14">
    <name type="scientific">Desulfotomaculum copahuensis</name>
    <dbReference type="NCBI Taxonomy" id="1838280"/>
    <lineage>
        <taxon>Bacteria</taxon>
        <taxon>Bacillati</taxon>
        <taxon>Bacillota</taxon>
        <taxon>Clostridia</taxon>
        <taxon>Eubacteriales</taxon>
        <taxon>Desulfotomaculaceae</taxon>
        <taxon>Desulfotomaculum</taxon>
    </lineage>
</organism>
<evidence type="ECO:0000313" key="14">
    <source>
        <dbReference type="Proteomes" id="UP000078532"/>
    </source>
</evidence>
<dbReference type="GO" id="GO:0030488">
    <property type="term" value="P:tRNA methylation"/>
    <property type="evidence" value="ECO:0007669"/>
    <property type="project" value="TreeGrafter"/>
</dbReference>
<dbReference type="InterPro" id="IPR004520">
    <property type="entry name" value="GTPase_MnmE"/>
</dbReference>
<dbReference type="Proteomes" id="UP000078532">
    <property type="component" value="Unassembled WGS sequence"/>
</dbReference>
<keyword evidence="9 10" id="KW-0342">GTP-binding</keyword>
<dbReference type="AlphaFoldDB" id="A0A1B7LBM6"/>
<evidence type="ECO:0000256" key="11">
    <source>
        <dbReference type="RuleBase" id="RU003313"/>
    </source>
</evidence>
<keyword evidence="7 10" id="KW-0460">Magnesium</keyword>
<dbReference type="Pfam" id="PF01926">
    <property type="entry name" value="MMR_HSR1"/>
    <property type="match status" value="1"/>
</dbReference>
<proteinExistence type="inferred from homology"/>
<dbReference type="GO" id="GO:0003924">
    <property type="term" value="F:GTPase activity"/>
    <property type="evidence" value="ECO:0007669"/>
    <property type="project" value="UniProtKB-UniRule"/>
</dbReference>
<feature type="binding site" evidence="10">
    <location>
        <position position="87"/>
    </location>
    <ligand>
        <name>(6S)-5-formyl-5,6,7,8-tetrahydrofolate</name>
        <dbReference type="ChEBI" id="CHEBI:57457"/>
    </ligand>
</feature>